<accession>A0A4P6PZW3</accession>
<keyword evidence="3" id="KW-1185">Reference proteome</keyword>
<feature type="compositionally biased region" description="Basic residues" evidence="1">
    <location>
        <begin position="66"/>
        <end position="75"/>
    </location>
</feature>
<name>A0A4P6PZW3_9ACTN</name>
<feature type="compositionally biased region" description="Polar residues" evidence="1">
    <location>
        <begin position="163"/>
        <end position="174"/>
    </location>
</feature>
<dbReference type="KEGG" id="strr:EKD16_03250"/>
<evidence type="ECO:0000313" key="2">
    <source>
        <dbReference type="EMBL" id="QBI52461.1"/>
    </source>
</evidence>
<dbReference type="AlphaFoldDB" id="A0A4P6PZW3"/>
<feature type="region of interest" description="Disordered" evidence="1">
    <location>
        <begin position="48"/>
        <end position="122"/>
    </location>
</feature>
<reference evidence="2 3" key="1">
    <citation type="submission" date="2019-02" db="EMBL/GenBank/DDBJ databases">
        <authorList>
            <person name="Khodamoradi S."/>
            <person name="Hahnke R.L."/>
            <person name="Kaempfer P."/>
            <person name="Schumann P."/>
            <person name="Rohde M."/>
            <person name="Steinert M."/>
            <person name="Luzhetskyy A."/>
            <person name="Wink J."/>
            <person name="Ruckert C."/>
        </authorList>
    </citation>
    <scope>NUCLEOTIDE SEQUENCE [LARGE SCALE GENOMIC DNA]</scope>
    <source>
        <strain evidence="2 3">M2</strain>
    </source>
</reference>
<protein>
    <submittedName>
        <fullName evidence="2">Uncharacterized protein</fullName>
    </submittedName>
</protein>
<dbReference type="EMBL" id="CP036455">
    <property type="protein sequence ID" value="QBI52461.1"/>
    <property type="molecule type" value="Genomic_DNA"/>
</dbReference>
<proteinExistence type="predicted"/>
<feature type="region of interest" description="Disordered" evidence="1">
    <location>
        <begin position="1"/>
        <end position="21"/>
    </location>
</feature>
<sequence length="250" mass="27707">MRRHRPRRRPEAPPSYGHSAIRNNAGCFIRQCPIPRWVRTRAAAARAHEARRMAQRTPLTSTFRASRGRCARRGRPQNGHRLPKVHPIGGWGTRRRRPGATSDVSSPPRPPIRPPSGRASAGMSLCRPIRRCIANLWPRNTLSCDHKFTIDGPSRGTGATYCGVSTRQRPQSGGNRAIDAPTGPRWPNAAPRRNRHRRAPYPSTAGAALRCPRCPSFPVRPPAPRQINKTAQQTRPAPPPPTATGEHPTR</sequence>
<dbReference type="Proteomes" id="UP000292235">
    <property type="component" value="Chromosome"/>
</dbReference>
<organism evidence="2 3">
    <name type="scientific">Streptomonospora litoralis</name>
    <dbReference type="NCBI Taxonomy" id="2498135"/>
    <lineage>
        <taxon>Bacteria</taxon>
        <taxon>Bacillati</taxon>
        <taxon>Actinomycetota</taxon>
        <taxon>Actinomycetes</taxon>
        <taxon>Streptosporangiales</taxon>
        <taxon>Nocardiopsidaceae</taxon>
        <taxon>Streptomonospora</taxon>
    </lineage>
</organism>
<gene>
    <name evidence="2" type="ORF">EKD16_03250</name>
</gene>
<evidence type="ECO:0000313" key="3">
    <source>
        <dbReference type="Proteomes" id="UP000292235"/>
    </source>
</evidence>
<feature type="region of interest" description="Disordered" evidence="1">
    <location>
        <begin position="162"/>
        <end position="250"/>
    </location>
</feature>
<evidence type="ECO:0000256" key="1">
    <source>
        <dbReference type="SAM" id="MobiDB-lite"/>
    </source>
</evidence>